<organism evidence="3 5">
    <name type="scientific">Puccinia graminis f. sp. tritici</name>
    <dbReference type="NCBI Taxonomy" id="56615"/>
    <lineage>
        <taxon>Eukaryota</taxon>
        <taxon>Fungi</taxon>
        <taxon>Dikarya</taxon>
        <taxon>Basidiomycota</taxon>
        <taxon>Pucciniomycotina</taxon>
        <taxon>Pucciniomycetes</taxon>
        <taxon>Pucciniales</taxon>
        <taxon>Pucciniaceae</taxon>
        <taxon>Puccinia</taxon>
    </lineage>
</organism>
<sequence>MGSRFSHGPTVLAPNGERSIRSPLPSPSGTDPSRYHKPSGSSEQPDSSRSDEQQEQQSKTRQLTTQHSIRSTTSTSIPRSDAPKRSQKKQSLEKLHILRDGKDGKVPSGNLPTSGGGTHQNPKERSGWSPPQTTTTVRTFDCKRKNQEST</sequence>
<dbReference type="Proteomes" id="UP000325313">
    <property type="component" value="Unassembled WGS sequence"/>
</dbReference>
<evidence type="ECO:0000313" key="5">
    <source>
        <dbReference type="Proteomes" id="UP000325313"/>
    </source>
</evidence>
<feature type="compositionally biased region" description="Polar residues" evidence="1">
    <location>
        <begin position="129"/>
        <end position="138"/>
    </location>
</feature>
<feature type="compositionally biased region" description="Basic and acidic residues" evidence="1">
    <location>
        <begin position="140"/>
        <end position="150"/>
    </location>
</feature>
<name>A0A5B0RK47_PUCGR</name>
<dbReference type="OrthoDB" id="10487776at2759"/>
<feature type="compositionally biased region" description="Low complexity" evidence="1">
    <location>
        <begin position="64"/>
        <end position="80"/>
    </location>
</feature>
<gene>
    <name evidence="2" type="ORF">PGT21_034658</name>
    <name evidence="3" type="ORF">PGTUg99_019596</name>
</gene>
<evidence type="ECO:0000313" key="4">
    <source>
        <dbReference type="Proteomes" id="UP000324748"/>
    </source>
</evidence>
<evidence type="ECO:0000313" key="2">
    <source>
        <dbReference type="EMBL" id="KAA1098399.1"/>
    </source>
</evidence>
<keyword evidence="4" id="KW-1185">Reference proteome</keyword>
<protein>
    <submittedName>
        <fullName evidence="3">Uncharacterized protein</fullName>
    </submittedName>
</protein>
<dbReference type="Proteomes" id="UP000324748">
    <property type="component" value="Unassembled WGS sequence"/>
</dbReference>
<feature type="compositionally biased region" description="Basic and acidic residues" evidence="1">
    <location>
        <begin position="90"/>
        <end position="105"/>
    </location>
</feature>
<evidence type="ECO:0000313" key="3">
    <source>
        <dbReference type="EMBL" id="KAA1125672.1"/>
    </source>
</evidence>
<reference evidence="4 5" key="1">
    <citation type="submission" date="2019-05" db="EMBL/GenBank/DDBJ databases">
        <title>Emergence of the Ug99 lineage of the wheat stem rust pathogen through somatic hybridization.</title>
        <authorList>
            <person name="Li F."/>
            <person name="Upadhyaya N.M."/>
            <person name="Sperschneider J."/>
            <person name="Matny O."/>
            <person name="Nguyen-Phuc H."/>
            <person name="Mago R."/>
            <person name="Raley C."/>
            <person name="Miller M.E."/>
            <person name="Silverstein K.A.T."/>
            <person name="Henningsen E."/>
            <person name="Hirsch C.D."/>
            <person name="Visser B."/>
            <person name="Pretorius Z.A."/>
            <person name="Steffenson B.J."/>
            <person name="Schwessinger B."/>
            <person name="Dodds P.N."/>
            <person name="Figueroa M."/>
        </authorList>
    </citation>
    <scope>NUCLEOTIDE SEQUENCE [LARGE SCALE GENOMIC DNA]</scope>
    <source>
        <strain evidence="2">21-0</strain>
        <strain evidence="3 5">Ug99</strain>
    </source>
</reference>
<dbReference type="EMBL" id="VDEP01000176">
    <property type="protein sequence ID" value="KAA1125672.1"/>
    <property type="molecule type" value="Genomic_DNA"/>
</dbReference>
<accession>A0A5B0RK47</accession>
<proteinExistence type="predicted"/>
<evidence type="ECO:0000256" key="1">
    <source>
        <dbReference type="SAM" id="MobiDB-lite"/>
    </source>
</evidence>
<feature type="region of interest" description="Disordered" evidence="1">
    <location>
        <begin position="1"/>
        <end position="150"/>
    </location>
</feature>
<dbReference type="EMBL" id="VSWC01000066">
    <property type="protein sequence ID" value="KAA1098399.1"/>
    <property type="molecule type" value="Genomic_DNA"/>
</dbReference>
<dbReference type="AlphaFoldDB" id="A0A5B0RK47"/>
<comment type="caution">
    <text evidence="3">The sequence shown here is derived from an EMBL/GenBank/DDBJ whole genome shotgun (WGS) entry which is preliminary data.</text>
</comment>